<protein>
    <submittedName>
        <fullName evidence="1">Uncharacterized protein</fullName>
    </submittedName>
</protein>
<sequence length="355" mass="40501">MRNTGNASDLKTAYLLYSDYASAGYDAFLKKRADMRGKTMNQITLLSEKHHDYAFGFEVQSPEKLLVSWDAAYDEVITLPCVERDDPYLDMDFEIGSDYCFRYPVRVGNVLFEKWCFHVAPEQRTDIVVQEYYADIATGISESDFQQIHHHLEKVLPLEKRSSKASASVFCQNGITLYLKHFAGQEYPCLQVLSVNTRDYFDLPADVESENSMKLSGVLVFPQETVSTGVDYKKDASVKRRPPVIAEKFGRQTVVWRDDKNKLLGVCAGNFSQTYPLAHIEQVGLERVFSMKGGGEDFVRLHLSSPYAPKTILTARYGYFNPYIAALEKLLQKPVVCEQSGFFRKHILPWLAKFL</sequence>
<name>A0ABX3WGV8_9NEIS</name>
<reference evidence="1 2" key="1">
    <citation type="submission" date="2017-01" db="EMBL/GenBank/DDBJ databases">
        <authorList>
            <person name="Wolfgang W.J."/>
            <person name="Cole J."/>
            <person name="Wroblewski D."/>
            <person name="Mcginnis J."/>
            <person name="Musser K.A."/>
        </authorList>
    </citation>
    <scope>NUCLEOTIDE SEQUENCE [LARGE SCALE GENOMIC DNA]</scope>
    <source>
        <strain evidence="1 2">DSM 21643</strain>
    </source>
</reference>
<organism evidence="1 2">
    <name type="scientific">Neisseria zoodegmatis</name>
    <dbReference type="NCBI Taxonomy" id="326523"/>
    <lineage>
        <taxon>Bacteria</taxon>
        <taxon>Pseudomonadati</taxon>
        <taxon>Pseudomonadota</taxon>
        <taxon>Betaproteobacteria</taxon>
        <taxon>Neisseriales</taxon>
        <taxon>Neisseriaceae</taxon>
        <taxon>Neisseria</taxon>
    </lineage>
</organism>
<dbReference type="Proteomes" id="UP000193466">
    <property type="component" value="Unassembled WGS sequence"/>
</dbReference>
<comment type="caution">
    <text evidence="1">The sequence shown here is derived from an EMBL/GenBank/DDBJ whole genome shotgun (WGS) entry which is preliminary data.</text>
</comment>
<gene>
    <name evidence="1" type="ORF">BWD10_04275</name>
</gene>
<evidence type="ECO:0000313" key="2">
    <source>
        <dbReference type="Proteomes" id="UP000193466"/>
    </source>
</evidence>
<accession>A0ABX3WGV8</accession>
<keyword evidence="2" id="KW-1185">Reference proteome</keyword>
<proteinExistence type="predicted"/>
<evidence type="ECO:0000313" key="1">
    <source>
        <dbReference type="EMBL" id="OSI10677.1"/>
    </source>
</evidence>
<dbReference type="EMBL" id="MTBM01000004">
    <property type="protein sequence ID" value="OSI10677.1"/>
    <property type="molecule type" value="Genomic_DNA"/>
</dbReference>